<organism evidence="6 7">
    <name type="scientific">Taibaiella lutea</name>
    <dbReference type="NCBI Taxonomy" id="2608001"/>
    <lineage>
        <taxon>Bacteria</taxon>
        <taxon>Pseudomonadati</taxon>
        <taxon>Bacteroidota</taxon>
        <taxon>Chitinophagia</taxon>
        <taxon>Chitinophagales</taxon>
        <taxon>Chitinophagaceae</taxon>
        <taxon>Taibaiella</taxon>
    </lineage>
</organism>
<dbReference type="RefSeq" id="WP_150030708.1">
    <property type="nucleotide sequence ID" value="NZ_VWSH01000001.1"/>
</dbReference>
<comment type="caution">
    <text evidence="6">The sequence shown here is derived from an EMBL/GenBank/DDBJ whole genome shotgun (WGS) entry which is preliminary data.</text>
</comment>
<evidence type="ECO:0000256" key="4">
    <source>
        <dbReference type="ARBA" id="ARBA00022840"/>
    </source>
</evidence>
<sequence>MNCIEAKALTYHFSEGEAVLNNIDLNIPNGSIYGFLGANGAGKTTTMKLLLGLLKKQQGDIRIFNQSLHENRQNILRRTGTFIESPSLYGHLTAEENLKIWRRIYQCSASNIKEVLELVGLSSTGKKKTAKFSLGMKQRLGIAIALLHKPQLLILDEPTNGLDPTGMIEIRDLLKRLNKESGTTILISSHLLSEVEKLVTDVGIIHKGNLLFQGTMQALQARQQQATNISIDTNDGQRALEIVSRNNIKASLQNGQLILPVTEREVMSRLNEQFVNEQIEVYQIKIVNNDLESIFIDLTKN</sequence>
<evidence type="ECO:0000256" key="1">
    <source>
        <dbReference type="ARBA" id="ARBA00005417"/>
    </source>
</evidence>
<keyword evidence="2" id="KW-0813">Transport</keyword>
<dbReference type="Proteomes" id="UP000323632">
    <property type="component" value="Unassembled WGS sequence"/>
</dbReference>
<keyword evidence="3" id="KW-0547">Nucleotide-binding</keyword>
<evidence type="ECO:0000313" key="6">
    <source>
        <dbReference type="EMBL" id="KAA5536135.1"/>
    </source>
</evidence>
<dbReference type="SMART" id="SM00382">
    <property type="entry name" value="AAA"/>
    <property type="match status" value="1"/>
</dbReference>
<dbReference type="GO" id="GO:0005524">
    <property type="term" value="F:ATP binding"/>
    <property type="evidence" value="ECO:0007669"/>
    <property type="project" value="UniProtKB-KW"/>
</dbReference>
<name>A0A5M6CSW7_9BACT</name>
<dbReference type="Pfam" id="PF00005">
    <property type="entry name" value="ABC_tran"/>
    <property type="match status" value="1"/>
</dbReference>
<feature type="domain" description="ABC transporter" evidence="5">
    <location>
        <begin position="4"/>
        <end position="232"/>
    </location>
</feature>
<protein>
    <submittedName>
        <fullName evidence="6">ABC transporter ATP-binding protein</fullName>
    </submittedName>
</protein>
<accession>A0A5M6CSW7</accession>
<dbReference type="EMBL" id="VWSH01000001">
    <property type="protein sequence ID" value="KAA5536135.1"/>
    <property type="molecule type" value="Genomic_DNA"/>
</dbReference>
<reference evidence="6 7" key="1">
    <citation type="submission" date="2019-09" db="EMBL/GenBank/DDBJ databases">
        <title>Genome sequence and assembly of Taibaiella sp.</title>
        <authorList>
            <person name="Chhetri G."/>
        </authorList>
    </citation>
    <scope>NUCLEOTIDE SEQUENCE [LARGE SCALE GENOMIC DNA]</scope>
    <source>
        <strain evidence="6 7">KVB11</strain>
    </source>
</reference>
<gene>
    <name evidence="6" type="ORF">F0919_00240</name>
</gene>
<dbReference type="InterPro" id="IPR027417">
    <property type="entry name" value="P-loop_NTPase"/>
</dbReference>
<dbReference type="AlphaFoldDB" id="A0A5M6CSW7"/>
<keyword evidence="7" id="KW-1185">Reference proteome</keyword>
<dbReference type="Gene3D" id="3.40.50.300">
    <property type="entry name" value="P-loop containing nucleotide triphosphate hydrolases"/>
    <property type="match status" value="1"/>
</dbReference>
<evidence type="ECO:0000313" key="7">
    <source>
        <dbReference type="Proteomes" id="UP000323632"/>
    </source>
</evidence>
<dbReference type="InterPro" id="IPR017871">
    <property type="entry name" value="ABC_transporter-like_CS"/>
</dbReference>
<dbReference type="SUPFAM" id="SSF52540">
    <property type="entry name" value="P-loop containing nucleoside triphosphate hydrolases"/>
    <property type="match status" value="1"/>
</dbReference>
<dbReference type="GO" id="GO:0016887">
    <property type="term" value="F:ATP hydrolysis activity"/>
    <property type="evidence" value="ECO:0007669"/>
    <property type="project" value="InterPro"/>
</dbReference>
<keyword evidence="4 6" id="KW-0067">ATP-binding</keyword>
<dbReference type="InterPro" id="IPR003439">
    <property type="entry name" value="ABC_transporter-like_ATP-bd"/>
</dbReference>
<proteinExistence type="inferred from homology"/>
<comment type="similarity">
    <text evidence="1">Belongs to the ABC transporter superfamily.</text>
</comment>
<evidence type="ECO:0000256" key="2">
    <source>
        <dbReference type="ARBA" id="ARBA00022448"/>
    </source>
</evidence>
<evidence type="ECO:0000256" key="3">
    <source>
        <dbReference type="ARBA" id="ARBA00022741"/>
    </source>
</evidence>
<dbReference type="PANTHER" id="PTHR43335">
    <property type="entry name" value="ABC TRANSPORTER, ATP-BINDING PROTEIN"/>
    <property type="match status" value="1"/>
</dbReference>
<dbReference type="PANTHER" id="PTHR43335:SF4">
    <property type="entry name" value="ABC TRANSPORTER, ATP-BINDING PROTEIN"/>
    <property type="match status" value="1"/>
</dbReference>
<dbReference type="InterPro" id="IPR003593">
    <property type="entry name" value="AAA+_ATPase"/>
</dbReference>
<dbReference type="PROSITE" id="PS50893">
    <property type="entry name" value="ABC_TRANSPORTER_2"/>
    <property type="match status" value="1"/>
</dbReference>
<evidence type="ECO:0000259" key="5">
    <source>
        <dbReference type="PROSITE" id="PS50893"/>
    </source>
</evidence>
<dbReference type="PROSITE" id="PS00211">
    <property type="entry name" value="ABC_TRANSPORTER_1"/>
    <property type="match status" value="1"/>
</dbReference>